<dbReference type="PANTHER" id="PTHR11851">
    <property type="entry name" value="METALLOPROTEASE"/>
    <property type="match status" value="1"/>
</dbReference>
<evidence type="ECO:0000259" key="3">
    <source>
        <dbReference type="Pfam" id="PF00675"/>
    </source>
</evidence>
<comment type="similarity">
    <text evidence="1">Belongs to the peptidase M16 family.</text>
</comment>
<dbReference type="GO" id="GO:0046872">
    <property type="term" value="F:metal ion binding"/>
    <property type="evidence" value="ECO:0007669"/>
    <property type="project" value="InterPro"/>
</dbReference>
<feature type="domain" description="Peptidase M16 C-terminal" evidence="4">
    <location>
        <begin position="243"/>
        <end position="419"/>
    </location>
</feature>
<reference evidence="5" key="1">
    <citation type="submission" date="2020-04" db="EMBL/GenBank/DDBJ databases">
        <authorList>
            <person name="Zhang T."/>
        </authorList>
    </citation>
    <scope>NUCLEOTIDE SEQUENCE</scope>
    <source>
        <strain evidence="5">HKST-UBA02</strain>
    </source>
</reference>
<dbReference type="Proteomes" id="UP000739538">
    <property type="component" value="Unassembled WGS sequence"/>
</dbReference>
<dbReference type="Pfam" id="PF05193">
    <property type="entry name" value="Peptidase_M16_C"/>
    <property type="match status" value="2"/>
</dbReference>
<evidence type="ECO:0000256" key="2">
    <source>
        <dbReference type="SAM" id="MobiDB-lite"/>
    </source>
</evidence>
<dbReference type="Gene3D" id="3.30.830.10">
    <property type="entry name" value="Metalloenzyme, LuxS/M16 peptidase-like"/>
    <property type="match status" value="4"/>
</dbReference>
<accession>A0A956N923</accession>
<evidence type="ECO:0000256" key="1">
    <source>
        <dbReference type="ARBA" id="ARBA00007261"/>
    </source>
</evidence>
<feature type="compositionally biased region" description="Polar residues" evidence="2">
    <location>
        <begin position="1"/>
        <end position="10"/>
    </location>
</feature>
<dbReference type="InterPro" id="IPR011249">
    <property type="entry name" value="Metalloenz_LuxS/M16"/>
</dbReference>
<dbReference type="InterPro" id="IPR011765">
    <property type="entry name" value="Pept_M16_N"/>
</dbReference>
<feature type="region of interest" description="Disordered" evidence="2">
    <location>
        <begin position="488"/>
        <end position="557"/>
    </location>
</feature>
<evidence type="ECO:0000259" key="4">
    <source>
        <dbReference type="Pfam" id="PF05193"/>
    </source>
</evidence>
<gene>
    <name evidence="5" type="ORF">KDA27_03485</name>
</gene>
<feature type="compositionally biased region" description="Basic and acidic residues" evidence="2">
    <location>
        <begin position="488"/>
        <end position="500"/>
    </location>
</feature>
<reference evidence="5" key="2">
    <citation type="journal article" date="2021" name="Microbiome">
        <title>Successional dynamics and alternative stable states in a saline activated sludge microbial community over 9 years.</title>
        <authorList>
            <person name="Wang Y."/>
            <person name="Ye J."/>
            <person name="Ju F."/>
            <person name="Liu L."/>
            <person name="Boyd J.A."/>
            <person name="Deng Y."/>
            <person name="Parks D.H."/>
            <person name="Jiang X."/>
            <person name="Yin X."/>
            <person name="Woodcroft B.J."/>
            <person name="Tyson G.W."/>
            <person name="Hugenholtz P."/>
            <person name="Polz M.F."/>
            <person name="Zhang T."/>
        </authorList>
    </citation>
    <scope>NUCLEOTIDE SEQUENCE</scope>
    <source>
        <strain evidence="5">HKST-UBA02</strain>
    </source>
</reference>
<feature type="domain" description="Peptidase M16 N-terminal" evidence="3">
    <location>
        <begin position="586"/>
        <end position="689"/>
    </location>
</feature>
<feature type="domain" description="Peptidase M16 C-terminal" evidence="4">
    <location>
        <begin position="724"/>
        <end position="900"/>
    </location>
</feature>
<comment type="caution">
    <text evidence="5">The sequence shown here is derived from an EMBL/GenBank/DDBJ whole genome shotgun (WGS) entry which is preliminary data.</text>
</comment>
<organism evidence="5 6">
    <name type="scientific">Eiseniibacteriota bacterium</name>
    <dbReference type="NCBI Taxonomy" id="2212470"/>
    <lineage>
        <taxon>Bacteria</taxon>
        <taxon>Candidatus Eiseniibacteriota</taxon>
    </lineage>
</organism>
<evidence type="ECO:0000313" key="5">
    <source>
        <dbReference type="EMBL" id="MCA9754839.1"/>
    </source>
</evidence>
<name>A0A956N923_UNCEI</name>
<dbReference type="InterPro" id="IPR050361">
    <property type="entry name" value="MPP/UQCRC_Complex"/>
</dbReference>
<dbReference type="SUPFAM" id="SSF63411">
    <property type="entry name" value="LuxS/MPP-like metallohydrolase"/>
    <property type="match status" value="4"/>
</dbReference>
<sequence>MNHSFWNEGQPSRPEGAQRASVHGDGPRTLSKPSGRAELWRCGAARTAFLLLLLVAAASSAFARAERALPELQGPSPEGIYEARLENGLGILIKEVQTSPVVCVSVWYRAGTRNESNGTTGLAHLLEHMMYKGTAQYGKGVYDNLLEANGGVNNATTWNDRTNYYATIAKEKVDLALELEADRMRGALFTEQDLEDEMPVVRNEMEKGEDDPYTELDERIASVAILEHPYHWPTIGWKSDVESITAEQIHDYYDRFYQPNNAYLVLVGDLPPAVLLEKAVHYFEDIPAGPEPDPIVTVEPPQKGERRFLLRETGSTRLLGIAYRTPEGMHPDTRPLEVLGRVLTGGKASRLHRALVDTGQAVWVAAYPVAFEDPFLFFVYAMLTEDADADQVESTIYAEIERVIETPPDDAELARVKKQAKVETLFSRDDVESVMFGIGEAEALGTYGLYDDYLGSLDAVSAEDVQRVAAEYFVADARTVGFYLPHDSEGGRSFARREDSADSDTEAAGESMSTPEGGPTQIADDRAAMEGEVARDAQSAVATAAPIDGPTTSPVETRTDRAVLSNGVVLLTRESHDNPTIAVRGRCQGGLLTEAIGKEGVAGVVAETMPLGAGEWDAAAVVERLESLGATLEFDVRPDAIEFELRCLAEDFAAATDILGEVLLHPRFDEEPVERAKQRLVARLREHQEDTFQVAYHRGLEELYGVGSPFARFVEGSVSSLESLGRDDLVQYHETLLSGSRWTIAAVGDLTAGEARSRFESVLADLPVGAPLAGVEPTLETPEAGVDIIRVPMEDRSQVDLVFLGPGVAPSAPGRAAADVANVVLGGAFTSRLNRTLRDDEGLTYWAGSYFADLGRGSHWVATLGVNPENVQAALDGTLRELREFVRGGVDDEELGRAKEYAAGSFPIGLATKSDVAEALLDAEAAGYGVDYIETRGNVLRAQDEPAVEAVSAKFANPDRLVIVMAGSFGSE</sequence>
<dbReference type="PANTHER" id="PTHR11851:SF49">
    <property type="entry name" value="MITOCHONDRIAL-PROCESSING PEPTIDASE SUBUNIT ALPHA"/>
    <property type="match status" value="1"/>
</dbReference>
<protein>
    <submittedName>
        <fullName evidence="5">Insulinase family protein</fullName>
    </submittedName>
</protein>
<feature type="domain" description="Peptidase M16 N-terminal" evidence="3">
    <location>
        <begin position="94"/>
        <end position="229"/>
    </location>
</feature>
<dbReference type="Pfam" id="PF00675">
    <property type="entry name" value="Peptidase_M16"/>
    <property type="match status" value="2"/>
</dbReference>
<dbReference type="AlphaFoldDB" id="A0A956N923"/>
<feature type="region of interest" description="Disordered" evidence="2">
    <location>
        <begin position="1"/>
        <end position="34"/>
    </location>
</feature>
<dbReference type="EMBL" id="JAGQHS010000010">
    <property type="protein sequence ID" value="MCA9754839.1"/>
    <property type="molecule type" value="Genomic_DNA"/>
</dbReference>
<evidence type="ECO:0000313" key="6">
    <source>
        <dbReference type="Proteomes" id="UP000739538"/>
    </source>
</evidence>
<dbReference type="InterPro" id="IPR007863">
    <property type="entry name" value="Peptidase_M16_C"/>
</dbReference>
<feature type="compositionally biased region" description="Basic and acidic residues" evidence="2">
    <location>
        <begin position="523"/>
        <end position="535"/>
    </location>
</feature>
<proteinExistence type="inferred from homology"/>